<dbReference type="Proteomes" id="UP001367676">
    <property type="component" value="Unassembled WGS sequence"/>
</dbReference>
<gene>
    <name evidence="1" type="ORF">V9T40_007920</name>
</gene>
<comment type="caution">
    <text evidence="1">The sequence shown here is derived from an EMBL/GenBank/DDBJ whole genome shotgun (WGS) entry which is preliminary data.</text>
</comment>
<organism evidence="1 2">
    <name type="scientific">Parthenolecanium corni</name>
    <dbReference type="NCBI Taxonomy" id="536013"/>
    <lineage>
        <taxon>Eukaryota</taxon>
        <taxon>Metazoa</taxon>
        <taxon>Ecdysozoa</taxon>
        <taxon>Arthropoda</taxon>
        <taxon>Hexapoda</taxon>
        <taxon>Insecta</taxon>
        <taxon>Pterygota</taxon>
        <taxon>Neoptera</taxon>
        <taxon>Paraneoptera</taxon>
        <taxon>Hemiptera</taxon>
        <taxon>Sternorrhyncha</taxon>
        <taxon>Coccoidea</taxon>
        <taxon>Coccidae</taxon>
        <taxon>Parthenolecanium</taxon>
    </lineage>
</organism>
<evidence type="ECO:0000313" key="1">
    <source>
        <dbReference type="EMBL" id="KAK7602331.1"/>
    </source>
</evidence>
<dbReference type="EMBL" id="JBBCAQ010000008">
    <property type="protein sequence ID" value="KAK7602331.1"/>
    <property type="molecule type" value="Genomic_DNA"/>
</dbReference>
<sequence length="66" mass="7402">MVPALAVIRMLFSHRVSSRPVPSRPVTSRLVSRLPCYLYEVEEGKVAVAAVRRFIRLDSQVCACDV</sequence>
<name>A0AAN9Y7U9_9HEMI</name>
<reference evidence="1 2" key="1">
    <citation type="submission" date="2024-03" db="EMBL/GenBank/DDBJ databases">
        <title>Adaptation during the transition from Ophiocordyceps entomopathogen to insect associate is accompanied by gene loss and intensified selection.</title>
        <authorList>
            <person name="Ward C.M."/>
            <person name="Onetto C.A."/>
            <person name="Borneman A.R."/>
        </authorList>
    </citation>
    <scope>NUCLEOTIDE SEQUENCE [LARGE SCALE GENOMIC DNA]</scope>
    <source>
        <strain evidence="1">AWRI1</strain>
        <tissue evidence="1">Single Adult Female</tissue>
    </source>
</reference>
<keyword evidence="2" id="KW-1185">Reference proteome</keyword>
<dbReference type="AlphaFoldDB" id="A0AAN9Y7U9"/>
<evidence type="ECO:0000313" key="2">
    <source>
        <dbReference type="Proteomes" id="UP001367676"/>
    </source>
</evidence>
<accession>A0AAN9Y7U9</accession>
<proteinExistence type="predicted"/>
<protein>
    <submittedName>
        <fullName evidence="1">Uncharacterized protein</fullName>
    </submittedName>
</protein>